<dbReference type="EMBL" id="DS469516">
    <property type="protein sequence ID" value="EDO48037.1"/>
    <property type="molecule type" value="Genomic_DNA"/>
</dbReference>
<reference evidence="1 2" key="1">
    <citation type="journal article" date="2007" name="Science">
        <title>Sea anemone genome reveals ancestral eumetazoan gene repertoire and genomic organization.</title>
        <authorList>
            <person name="Putnam N.H."/>
            <person name="Srivastava M."/>
            <person name="Hellsten U."/>
            <person name="Dirks B."/>
            <person name="Chapman J."/>
            <person name="Salamov A."/>
            <person name="Terry A."/>
            <person name="Shapiro H."/>
            <person name="Lindquist E."/>
            <person name="Kapitonov V.V."/>
            <person name="Jurka J."/>
            <person name="Genikhovich G."/>
            <person name="Grigoriev I.V."/>
            <person name="Lucas S.M."/>
            <person name="Steele R.E."/>
            <person name="Finnerty J.R."/>
            <person name="Technau U."/>
            <person name="Martindale M.Q."/>
            <person name="Rokhsar D.S."/>
        </authorList>
    </citation>
    <scope>NUCLEOTIDE SEQUENCE [LARGE SCALE GENOMIC DNA]</scope>
    <source>
        <strain evidence="2">CH2 X CH6</strain>
    </source>
</reference>
<dbReference type="HOGENOM" id="CLU_1002206_0_0_1"/>
<evidence type="ECO:0000313" key="2">
    <source>
        <dbReference type="Proteomes" id="UP000001593"/>
    </source>
</evidence>
<dbReference type="PhylomeDB" id="A7RKR8"/>
<dbReference type="STRING" id="45351.A7RKR8"/>
<dbReference type="OMA" id="HINGCDE"/>
<dbReference type="GO" id="GO:0005802">
    <property type="term" value="C:trans-Golgi network"/>
    <property type="evidence" value="ECO:0000318"/>
    <property type="project" value="GO_Central"/>
</dbReference>
<dbReference type="GO" id="GO:0099041">
    <property type="term" value="P:vesicle tethering to Golgi"/>
    <property type="evidence" value="ECO:0000318"/>
    <property type="project" value="GO_Central"/>
</dbReference>
<dbReference type="Pfam" id="PF15053">
    <property type="entry name" value="Njmu-R1"/>
    <property type="match status" value="1"/>
</dbReference>
<proteinExistence type="predicted"/>
<sequence>MADSSSEEIELTNGSRFYGYALYTYNANSLSLLSTDLTGEQDTELRTFIAKRLAKGTVYSGSGIVAVVDNVMPDGSGCQCYYCLLRGDKEVENDSDEMVDVMNLGGYLSKDFVVCFVADLKLELQLFQLELNKYSLELLPELMTPIESLDVKEQFGHLKDWYQENINCFCRCVKLLDDKLPLLIHCGLSRVNVEVQSTYSQAKKDIELFLEACSTVDVSDNSTLETEGDSSKSSQQVIVNVVDGKCTFSSEGEELVYSPDTDMDMGHSFFSTNNVYCT</sequence>
<protein>
    <submittedName>
        <fullName evidence="1">Uncharacterized protein</fullName>
    </submittedName>
</protein>
<dbReference type="InParanoid" id="A7RKR8"/>
<dbReference type="PANTHER" id="PTHR14416:SF2">
    <property type="entry name" value="PROTEIN NJMU-R1"/>
    <property type="match status" value="1"/>
</dbReference>
<dbReference type="InterPro" id="IPR028280">
    <property type="entry name" value="Njmu-R1"/>
</dbReference>
<organism evidence="1 2">
    <name type="scientific">Nematostella vectensis</name>
    <name type="common">Starlet sea anemone</name>
    <dbReference type="NCBI Taxonomy" id="45351"/>
    <lineage>
        <taxon>Eukaryota</taxon>
        <taxon>Metazoa</taxon>
        <taxon>Cnidaria</taxon>
        <taxon>Anthozoa</taxon>
        <taxon>Hexacorallia</taxon>
        <taxon>Actiniaria</taxon>
        <taxon>Edwardsiidae</taxon>
        <taxon>Nematostella</taxon>
    </lineage>
</organism>
<gene>
    <name evidence="1" type="ORF">NEMVEDRAFT_v1g238978</name>
</gene>
<keyword evidence="2" id="KW-1185">Reference proteome</keyword>
<dbReference type="AlphaFoldDB" id="A7RKR8"/>
<dbReference type="Proteomes" id="UP000001593">
    <property type="component" value="Unassembled WGS sequence"/>
</dbReference>
<dbReference type="PANTHER" id="PTHR14416">
    <property type="entry name" value="PROTEIN NJMU-R1"/>
    <property type="match status" value="1"/>
</dbReference>
<name>A7RKR8_NEMVE</name>
<evidence type="ECO:0000313" key="1">
    <source>
        <dbReference type="EMBL" id="EDO48037.1"/>
    </source>
</evidence>
<accession>A7RKR8</accession>